<proteinExistence type="predicted"/>
<protein>
    <submittedName>
        <fullName evidence="3">Uncharacterized protein</fullName>
    </submittedName>
</protein>
<accession>A0ABN6MSG2</accession>
<gene>
    <name evidence="3" type="ORF">AMOR_29190</name>
</gene>
<evidence type="ECO:0000256" key="1">
    <source>
        <dbReference type="SAM" id="MobiDB-lite"/>
    </source>
</evidence>
<evidence type="ECO:0000313" key="4">
    <source>
        <dbReference type="Proteomes" id="UP001162891"/>
    </source>
</evidence>
<keyword evidence="2" id="KW-0812">Transmembrane</keyword>
<feature type="compositionally biased region" description="Basic and acidic residues" evidence="1">
    <location>
        <begin position="1"/>
        <end position="12"/>
    </location>
</feature>
<evidence type="ECO:0000313" key="3">
    <source>
        <dbReference type="EMBL" id="BDG03923.1"/>
    </source>
</evidence>
<feature type="transmembrane region" description="Helical" evidence="2">
    <location>
        <begin position="42"/>
        <end position="70"/>
    </location>
</feature>
<reference evidence="4" key="1">
    <citation type="journal article" date="2022" name="Int. J. Syst. Evol. Microbiol.">
        <title>Anaeromyxobacter oryzae sp. nov., Anaeromyxobacter diazotrophicus sp. nov. and Anaeromyxobacter paludicola sp. nov., isolated from paddy soils.</title>
        <authorList>
            <person name="Itoh H."/>
            <person name="Xu Z."/>
            <person name="Mise K."/>
            <person name="Masuda Y."/>
            <person name="Ushijima N."/>
            <person name="Hayakawa C."/>
            <person name="Shiratori Y."/>
            <person name="Senoo K."/>
        </authorList>
    </citation>
    <scope>NUCLEOTIDE SEQUENCE [LARGE SCALE GENOMIC DNA]</scope>
    <source>
        <strain evidence="4">Red232</strain>
    </source>
</reference>
<dbReference type="EMBL" id="AP025591">
    <property type="protein sequence ID" value="BDG03923.1"/>
    <property type="molecule type" value="Genomic_DNA"/>
</dbReference>
<dbReference type="Proteomes" id="UP001162891">
    <property type="component" value="Chromosome"/>
</dbReference>
<name>A0ABN6MSG2_9BACT</name>
<keyword evidence="4" id="KW-1185">Reference proteome</keyword>
<dbReference type="RefSeq" id="WP_248352298.1">
    <property type="nucleotide sequence ID" value="NZ_AP025591.1"/>
</dbReference>
<sequence>MSAPGVERREDAAPPEPEWALAPAPPPARPRHMSLGTALRCLAGVVLAVLVALPVAVAVALAFAAAALWTGVRALVRRWR</sequence>
<keyword evidence="2" id="KW-0472">Membrane</keyword>
<keyword evidence="2" id="KW-1133">Transmembrane helix</keyword>
<organism evidence="3 4">
    <name type="scientific">Anaeromyxobacter oryzae</name>
    <dbReference type="NCBI Taxonomy" id="2918170"/>
    <lineage>
        <taxon>Bacteria</taxon>
        <taxon>Pseudomonadati</taxon>
        <taxon>Myxococcota</taxon>
        <taxon>Myxococcia</taxon>
        <taxon>Myxococcales</taxon>
        <taxon>Cystobacterineae</taxon>
        <taxon>Anaeromyxobacteraceae</taxon>
        <taxon>Anaeromyxobacter</taxon>
    </lineage>
</organism>
<feature type="region of interest" description="Disordered" evidence="1">
    <location>
        <begin position="1"/>
        <end position="30"/>
    </location>
</feature>
<evidence type="ECO:0000256" key="2">
    <source>
        <dbReference type="SAM" id="Phobius"/>
    </source>
</evidence>